<dbReference type="CDD" id="cd09209">
    <property type="entry name" value="Lumazine_synthase-I"/>
    <property type="match status" value="1"/>
</dbReference>
<dbReference type="Gene3D" id="3.40.50.960">
    <property type="entry name" value="Lumazine/riboflavin synthase"/>
    <property type="match status" value="1"/>
</dbReference>
<dbReference type="InterPro" id="IPR002180">
    <property type="entry name" value="LS/RS"/>
</dbReference>
<evidence type="ECO:0000256" key="5">
    <source>
        <dbReference type="ARBA" id="ARBA00022679"/>
    </source>
</evidence>
<name>A0A9W6DHX3_9FIRM</name>
<comment type="similarity">
    <text evidence="2 8">Belongs to the DMRL synthase family.</text>
</comment>
<dbReference type="PANTHER" id="PTHR21058:SF0">
    <property type="entry name" value="6,7-DIMETHYL-8-RIBITYLLUMAZINE SYNTHASE"/>
    <property type="match status" value="1"/>
</dbReference>
<reference evidence="9" key="1">
    <citation type="submission" date="2022-06" db="EMBL/GenBank/DDBJ databases">
        <title>Vallitalea longa sp. nov., an anaerobic bacterium isolated from marine sediment.</title>
        <authorList>
            <person name="Hirano S."/>
            <person name="Terahara T."/>
            <person name="Mori K."/>
            <person name="Hamada M."/>
            <person name="Matsumoto R."/>
            <person name="Kobayashi T."/>
        </authorList>
    </citation>
    <scope>NUCLEOTIDE SEQUENCE</scope>
    <source>
        <strain evidence="9">SH18-1</strain>
    </source>
</reference>
<sequence>MKTFEGNLIGEGLKFGIVIGRFNEFISNKLLEGASDSLTRHGVSEDDIAVAWVPGAFEIPLVAKKMAQTGEYDGIICLGAVIRGATSHFDFVANEVSKGIANVSLNTEVPVIFGVLTTDSIEQAIERAGTKAGNKGFEAGMAAIEMANLLHNIN</sequence>
<dbReference type="Pfam" id="PF00885">
    <property type="entry name" value="DMRL_synthase"/>
    <property type="match status" value="1"/>
</dbReference>
<dbReference type="GO" id="GO:0000906">
    <property type="term" value="F:6,7-dimethyl-8-ribityllumazine synthase activity"/>
    <property type="evidence" value="ECO:0007669"/>
    <property type="project" value="UniProtKB-UniRule"/>
</dbReference>
<comment type="function">
    <text evidence="8">Catalyzes the formation of 6,7-dimethyl-8-ribityllumazine by condensation of 5-amino-6-(D-ribitylamino)uracil with 3,4-dihydroxy-2-butanone 4-phosphate. This is the penultimate step in the biosynthesis of riboflavin.</text>
</comment>
<accession>A0A9W6DHX3</accession>
<evidence type="ECO:0000256" key="2">
    <source>
        <dbReference type="ARBA" id="ARBA00007424"/>
    </source>
</evidence>
<feature type="binding site" evidence="8">
    <location>
        <begin position="85"/>
        <end position="86"/>
    </location>
    <ligand>
        <name>(2S)-2-hydroxy-3-oxobutyl phosphate</name>
        <dbReference type="ChEBI" id="CHEBI:58830"/>
    </ligand>
</feature>
<dbReference type="PANTHER" id="PTHR21058">
    <property type="entry name" value="6,7-DIMETHYL-8-RIBITYLLUMAZINE SYNTHASE DMRL SYNTHASE LUMAZINE SYNTHASE"/>
    <property type="match status" value="1"/>
</dbReference>
<comment type="pathway">
    <text evidence="1 8">Cofactor biosynthesis; riboflavin biosynthesis; riboflavin from 2-hydroxy-3-oxobutyl phosphate and 5-amino-6-(D-ribitylamino)uracil: step 1/2.</text>
</comment>
<feature type="binding site" evidence="8">
    <location>
        <position position="113"/>
    </location>
    <ligand>
        <name>5-amino-6-(D-ribitylamino)uracil</name>
        <dbReference type="ChEBI" id="CHEBI:15934"/>
    </ligand>
</feature>
<keyword evidence="10" id="KW-1185">Reference proteome</keyword>
<dbReference type="RefSeq" id="WP_281819410.1">
    <property type="nucleotide sequence ID" value="NZ_BRLB01000025.1"/>
</dbReference>
<proteinExistence type="inferred from homology"/>
<dbReference type="EMBL" id="BRLB01000025">
    <property type="protein sequence ID" value="GKX32027.1"/>
    <property type="molecule type" value="Genomic_DNA"/>
</dbReference>
<dbReference type="InterPro" id="IPR034964">
    <property type="entry name" value="LS"/>
</dbReference>
<dbReference type="HAMAP" id="MF_00178">
    <property type="entry name" value="Lumazine_synth"/>
    <property type="match status" value="1"/>
</dbReference>
<dbReference type="SUPFAM" id="SSF52121">
    <property type="entry name" value="Lumazine synthase"/>
    <property type="match status" value="1"/>
</dbReference>
<comment type="catalytic activity">
    <reaction evidence="6 8">
        <text>(2S)-2-hydroxy-3-oxobutyl phosphate + 5-amino-6-(D-ribitylamino)uracil = 6,7-dimethyl-8-(1-D-ribityl)lumazine + phosphate + 2 H2O + H(+)</text>
        <dbReference type="Rhea" id="RHEA:26152"/>
        <dbReference type="ChEBI" id="CHEBI:15377"/>
        <dbReference type="ChEBI" id="CHEBI:15378"/>
        <dbReference type="ChEBI" id="CHEBI:15934"/>
        <dbReference type="ChEBI" id="CHEBI:43474"/>
        <dbReference type="ChEBI" id="CHEBI:58201"/>
        <dbReference type="ChEBI" id="CHEBI:58830"/>
        <dbReference type="EC" id="2.5.1.78"/>
    </reaction>
</comment>
<evidence type="ECO:0000256" key="7">
    <source>
        <dbReference type="ARBA" id="ARBA00072606"/>
    </source>
</evidence>
<keyword evidence="4 8" id="KW-0686">Riboflavin biosynthesis</keyword>
<organism evidence="9 10">
    <name type="scientific">Vallitalea longa</name>
    <dbReference type="NCBI Taxonomy" id="2936439"/>
    <lineage>
        <taxon>Bacteria</taxon>
        <taxon>Bacillati</taxon>
        <taxon>Bacillota</taxon>
        <taxon>Clostridia</taxon>
        <taxon>Lachnospirales</taxon>
        <taxon>Vallitaleaceae</taxon>
        <taxon>Vallitalea</taxon>
    </lineage>
</organism>
<dbReference type="Proteomes" id="UP001144256">
    <property type="component" value="Unassembled WGS sequence"/>
</dbReference>
<dbReference type="EC" id="2.5.1.78" evidence="3 8"/>
<evidence type="ECO:0000256" key="4">
    <source>
        <dbReference type="ARBA" id="ARBA00022619"/>
    </source>
</evidence>
<evidence type="ECO:0000256" key="8">
    <source>
        <dbReference type="HAMAP-Rule" id="MF_00178"/>
    </source>
</evidence>
<feature type="binding site" evidence="8">
    <location>
        <begin position="80"/>
        <end position="82"/>
    </location>
    <ligand>
        <name>5-amino-6-(D-ribitylamino)uracil</name>
        <dbReference type="ChEBI" id="CHEBI:15934"/>
    </ligand>
</feature>
<dbReference type="GO" id="GO:0005829">
    <property type="term" value="C:cytosol"/>
    <property type="evidence" value="ECO:0007669"/>
    <property type="project" value="TreeGrafter"/>
</dbReference>
<evidence type="ECO:0000256" key="1">
    <source>
        <dbReference type="ARBA" id="ARBA00004917"/>
    </source>
</evidence>
<dbReference type="InterPro" id="IPR036467">
    <property type="entry name" value="LS/RS_sf"/>
</dbReference>
<dbReference type="NCBIfam" id="TIGR00114">
    <property type="entry name" value="lumazine-synth"/>
    <property type="match status" value="1"/>
</dbReference>
<dbReference type="NCBIfam" id="NF000812">
    <property type="entry name" value="PRK00061.1-4"/>
    <property type="match status" value="1"/>
</dbReference>
<comment type="caution">
    <text evidence="9">The sequence shown here is derived from an EMBL/GenBank/DDBJ whole genome shotgun (WGS) entry which is preliminary data.</text>
</comment>
<keyword evidence="5 8" id="KW-0808">Transferase</keyword>
<feature type="binding site" evidence="8">
    <location>
        <begin position="56"/>
        <end position="58"/>
    </location>
    <ligand>
        <name>5-amino-6-(D-ribitylamino)uracil</name>
        <dbReference type="ChEBI" id="CHEBI:15934"/>
    </ligand>
</feature>
<evidence type="ECO:0000256" key="3">
    <source>
        <dbReference type="ARBA" id="ARBA00012664"/>
    </source>
</evidence>
<protein>
    <recommendedName>
        <fullName evidence="7 8">6,7-dimethyl-8-ribityllumazine synthase</fullName>
        <shortName evidence="8">DMRL synthase</shortName>
        <shortName evidence="8">LS</shortName>
        <shortName evidence="8">Lumazine synthase</shortName>
        <ecNumber evidence="3 8">2.5.1.78</ecNumber>
    </recommendedName>
</protein>
<dbReference type="GO" id="GO:0009231">
    <property type="term" value="P:riboflavin biosynthetic process"/>
    <property type="evidence" value="ECO:0007669"/>
    <property type="project" value="UniProtKB-UniRule"/>
</dbReference>
<feature type="binding site" evidence="8">
    <location>
        <position position="22"/>
    </location>
    <ligand>
        <name>5-amino-6-(D-ribitylamino)uracil</name>
        <dbReference type="ChEBI" id="CHEBI:15934"/>
    </ligand>
</feature>
<feature type="active site" description="Proton donor" evidence="8">
    <location>
        <position position="88"/>
    </location>
</feature>
<dbReference type="AlphaFoldDB" id="A0A9W6DHX3"/>
<dbReference type="GO" id="GO:0009349">
    <property type="term" value="C:riboflavin synthase complex"/>
    <property type="evidence" value="ECO:0007669"/>
    <property type="project" value="UniProtKB-UniRule"/>
</dbReference>
<dbReference type="FunFam" id="3.40.50.960:FF:000001">
    <property type="entry name" value="6,7-dimethyl-8-ribityllumazine synthase"/>
    <property type="match status" value="1"/>
</dbReference>
<evidence type="ECO:0000313" key="9">
    <source>
        <dbReference type="EMBL" id="GKX32027.1"/>
    </source>
</evidence>
<evidence type="ECO:0000313" key="10">
    <source>
        <dbReference type="Proteomes" id="UP001144256"/>
    </source>
</evidence>
<feature type="binding site" evidence="8">
    <location>
        <position position="127"/>
    </location>
    <ligand>
        <name>(2S)-2-hydroxy-3-oxobutyl phosphate</name>
        <dbReference type="ChEBI" id="CHEBI:58830"/>
    </ligand>
</feature>
<evidence type="ECO:0000256" key="6">
    <source>
        <dbReference type="ARBA" id="ARBA00048785"/>
    </source>
</evidence>
<gene>
    <name evidence="8" type="primary">ribH</name>
    <name evidence="9" type="ORF">SH1V18_45070</name>
</gene>